<evidence type="ECO:0000256" key="3">
    <source>
        <dbReference type="ARBA" id="ARBA00046326"/>
    </source>
</evidence>
<dbReference type="GO" id="GO:0015031">
    <property type="term" value="P:protein transport"/>
    <property type="evidence" value="ECO:0007669"/>
    <property type="project" value="UniProtKB-KW"/>
</dbReference>
<evidence type="ECO:0000313" key="7">
    <source>
        <dbReference type="Proteomes" id="UP000008983"/>
    </source>
</evidence>
<dbReference type="GO" id="GO:0005802">
    <property type="term" value="C:trans-Golgi network"/>
    <property type="evidence" value="ECO:0007669"/>
    <property type="project" value="TreeGrafter"/>
</dbReference>
<feature type="transmembrane region" description="Helical" evidence="4">
    <location>
        <begin position="542"/>
        <end position="559"/>
    </location>
</feature>
<dbReference type="GeneID" id="14905195"/>
<dbReference type="RefSeq" id="XP_004030336.1">
    <property type="nucleotide sequence ID" value="XM_004030288.1"/>
</dbReference>
<feature type="domain" description="DOP1 N-terminal" evidence="5">
    <location>
        <begin position="105"/>
        <end position="441"/>
    </location>
</feature>
<dbReference type="InterPro" id="IPR040314">
    <property type="entry name" value="DOP1"/>
</dbReference>
<dbReference type="InParanoid" id="G0R092"/>
<evidence type="ECO:0000256" key="1">
    <source>
        <dbReference type="ARBA" id="ARBA00022448"/>
    </source>
</evidence>
<dbReference type="GO" id="GO:0005768">
    <property type="term" value="C:endosome"/>
    <property type="evidence" value="ECO:0007669"/>
    <property type="project" value="TreeGrafter"/>
</dbReference>
<feature type="transmembrane region" description="Helical" evidence="4">
    <location>
        <begin position="38"/>
        <end position="56"/>
    </location>
</feature>
<dbReference type="eggNOG" id="KOG3613">
    <property type="taxonomic scope" value="Eukaryota"/>
</dbReference>
<dbReference type="PANTHER" id="PTHR14042">
    <property type="entry name" value="DOPEY-RELATED"/>
    <property type="match status" value="1"/>
</dbReference>
<dbReference type="STRING" id="857967.G0R092"/>
<proteinExistence type="inferred from homology"/>
<dbReference type="PANTHER" id="PTHR14042:SF24">
    <property type="entry name" value="PROTEIN DOPEY-1 HOMOLOG"/>
    <property type="match status" value="1"/>
</dbReference>
<dbReference type="Proteomes" id="UP000008983">
    <property type="component" value="Unassembled WGS sequence"/>
</dbReference>
<keyword evidence="4" id="KW-0472">Membrane</keyword>
<protein>
    <submittedName>
        <fullName evidence="6">N-terminal domain protein</fullName>
    </submittedName>
</protein>
<keyword evidence="4" id="KW-1133">Transmembrane helix</keyword>
<name>G0R092_ICHMU</name>
<dbReference type="GO" id="GO:0006895">
    <property type="term" value="P:Golgi to endosome transport"/>
    <property type="evidence" value="ECO:0007669"/>
    <property type="project" value="InterPro"/>
</dbReference>
<evidence type="ECO:0000259" key="5">
    <source>
        <dbReference type="Pfam" id="PF04118"/>
    </source>
</evidence>
<dbReference type="GO" id="GO:0005829">
    <property type="term" value="C:cytosol"/>
    <property type="evidence" value="ECO:0007669"/>
    <property type="project" value="GOC"/>
</dbReference>
<comment type="similarity">
    <text evidence="3">Belongs to the DOP1 family.</text>
</comment>
<sequence>MDQINFTLYLLSQKIYKINYKKKFQVKIQQKIQQIYQYIYQYIIFLNIFFFIYPLLKKQQQYFTTKYNLQKNENLDKNKSQKQRSKLKNYKINYIYYYKKQKDLLKNKLIIYLKDFQKLNDWPSINNWLLKLEQVFKEYPTPYIEEQKYTLGKRLSQCLNYNLPIETHKSTLKIYRIIFENLYLLKDSNEENGENGENGENSENSEINQNEYKKYIANNLTIFTLGLFPFFQQASIQLKPDILDIIEKYFFPLEKELTPCASGLIVSILPGMIENSEPLQRKTQQIFEQLQEIIGKKYVYGILWMSILRIPSVRIAAYTCLTKLFKKQEKNIQLSNYEEKEIQQNLKESKFLSEEEQQSLNNLRFPNKSALIVNALISTLEDENNICKRCGLDFLINYFPIKENALSENDKFLITQSMLLLLIKNEYSIVWKIHLWLFGEPDTDSKFQANDVIIDLYFVEGMKRTFQLNNNFTDLCIPLKILQTFYLKNNHMIPQTLKGISFFLIQYIFFYYNQNQVKYIYIFIFYLNLRIFKKALKDYLKVYKVILMLFSLNFVMFQIKKVERKYFNQSNLHSPIYICLTRKLIKKI</sequence>
<dbReference type="InterPro" id="IPR007249">
    <property type="entry name" value="DOP1_N"/>
</dbReference>
<gene>
    <name evidence="6" type="ORF">IMG5_162740</name>
</gene>
<dbReference type="AlphaFoldDB" id="G0R092"/>
<organism evidence="6 7">
    <name type="scientific">Ichthyophthirius multifiliis</name>
    <name type="common">White spot disease agent</name>
    <name type="synonym">Ich</name>
    <dbReference type="NCBI Taxonomy" id="5932"/>
    <lineage>
        <taxon>Eukaryota</taxon>
        <taxon>Sar</taxon>
        <taxon>Alveolata</taxon>
        <taxon>Ciliophora</taxon>
        <taxon>Intramacronucleata</taxon>
        <taxon>Oligohymenophorea</taxon>
        <taxon>Hymenostomatida</taxon>
        <taxon>Ophryoglenina</taxon>
        <taxon>Ichthyophthirius</taxon>
    </lineage>
</organism>
<dbReference type="Pfam" id="PF04118">
    <property type="entry name" value="Dopey_N"/>
    <property type="match status" value="1"/>
</dbReference>
<evidence type="ECO:0000313" key="6">
    <source>
        <dbReference type="EMBL" id="EGR29100.1"/>
    </source>
</evidence>
<keyword evidence="4" id="KW-0812">Transmembrane</keyword>
<dbReference type="EMBL" id="GL984183">
    <property type="protein sequence ID" value="EGR29100.1"/>
    <property type="molecule type" value="Genomic_DNA"/>
</dbReference>
<keyword evidence="2" id="KW-0653">Protein transport</keyword>
<reference evidence="6 7" key="1">
    <citation type="submission" date="2011-07" db="EMBL/GenBank/DDBJ databases">
        <authorList>
            <person name="Coyne R."/>
            <person name="Brami D."/>
            <person name="Johnson J."/>
            <person name="Hostetler J."/>
            <person name="Hannick L."/>
            <person name="Clark T."/>
            <person name="Cassidy-Hanley D."/>
            <person name="Inman J."/>
        </authorList>
    </citation>
    <scope>NUCLEOTIDE SEQUENCE [LARGE SCALE GENOMIC DNA]</scope>
    <source>
        <strain evidence="6 7">G5</strain>
    </source>
</reference>
<accession>G0R092</accession>
<evidence type="ECO:0000256" key="4">
    <source>
        <dbReference type="SAM" id="Phobius"/>
    </source>
</evidence>
<keyword evidence="1" id="KW-0813">Transport</keyword>
<dbReference type="OrthoDB" id="291369at2759"/>
<evidence type="ECO:0000256" key="2">
    <source>
        <dbReference type="ARBA" id="ARBA00022927"/>
    </source>
</evidence>
<keyword evidence="7" id="KW-1185">Reference proteome</keyword>